<accession>K2NRP4</accession>
<dbReference type="InterPro" id="IPR027038">
    <property type="entry name" value="RanGap"/>
</dbReference>
<keyword evidence="7" id="KW-1185">Reference proteome</keyword>
<dbReference type="AlphaFoldDB" id="K2NRP4"/>
<reference evidence="6 7" key="1">
    <citation type="journal article" date="2012" name="BMC Genomics">
        <title>Comparative genomic analysis of human infective Trypanosoma cruzi lineages with the bat-restricted subspecies T. cruzi marinkellei.</title>
        <authorList>
            <person name="Franzen O."/>
            <person name="Talavera-Lopez C."/>
            <person name="Ochaya S."/>
            <person name="Butler C.E."/>
            <person name="Messenger L.A."/>
            <person name="Lewis M.D."/>
            <person name="Llewellyn M.S."/>
            <person name="Marinkelle C.J."/>
            <person name="Tyler K.M."/>
            <person name="Miles M.A."/>
            <person name="Andersson B."/>
        </authorList>
    </citation>
    <scope>NUCLEOTIDE SEQUENCE [LARGE SCALE GENOMIC DNA]</scope>
    <source>
        <strain evidence="6 7">B7</strain>
    </source>
</reference>
<proteinExistence type="predicted"/>
<dbReference type="PROSITE" id="PS51450">
    <property type="entry name" value="LRR"/>
    <property type="match status" value="1"/>
</dbReference>
<dbReference type="GO" id="GO:0005096">
    <property type="term" value="F:GTPase activator activity"/>
    <property type="evidence" value="ECO:0007669"/>
    <property type="project" value="UniProtKB-KW"/>
</dbReference>
<name>K2NRP4_TRYCR</name>
<sequence length="707" mass="79676">LFRIIISLFIYFIYLFCLFFFLFLFIFFFLFICIFIYYYYYYYYFPWRGGTVKCWPAVKMLEPCHSAHTEINLEKLEQLVANINTKYAALQRQALHSPNSHATFFNGLMTDYVNSDLKLSLQSCSPSENGHASVPVDPLPPLTPFCRPHWPTYWNERELHVAASELCQCLNGGVNYRAMCIQYQTIFELLLTMLKEDIRLVREMEFIPSGTLEKSYKVLSELVNESRQLLAECGLIPVSSIRVMEEVENKSSTEAVEMPNPEYALPIALACSDSNNKITNNNNNNNNNFIHQSRSVDKGGYGRGHGTKHETRVTISDPLEDSLKETAYTPLHLYSSPGKAVADDSYDVDTPKLPVEEENAVPETLGIQGAKSGGYYGGVKTNMDLVNQSRYQSMEELYKELYLNEGMDMLVAMARMVFLKEYHNGVAKSRDEAFLTFRKHLDEHLLPCIQSYEALVCSPAMQTSLRSEYVVNCLQQRIRPNERLLDVLSRVGPEHDLSSMALASMNLNDNDMKPFVLLLPRLCFLRFLDISHNEIHDDGVRELCSVLECHPSLEVLDLSDNPFTDIGGTALLQLATTTTQLKAVGQQGVAFSAHIRKAISHQLQKNRSACDSAPAPTHISHLSSISNTHEPCNPVFTGRLAPLTSLDASRCVPAKRRSNLGVLPSPGTDSMVSRSLGMLRQVRLPYLTAMRGSQTIGGTRETNSSPR</sequence>
<gene>
    <name evidence="6" type="ORF">MOQ_002194</name>
</gene>
<keyword evidence="1" id="KW-0343">GTPase activation</keyword>
<dbReference type="GO" id="GO:0005829">
    <property type="term" value="C:cytosol"/>
    <property type="evidence" value="ECO:0007669"/>
    <property type="project" value="TreeGrafter"/>
</dbReference>
<dbReference type="Proteomes" id="UP000007350">
    <property type="component" value="Unassembled WGS sequence"/>
</dbReference>
<dbReference type="GO" id="GO:0048471">
    <property type="term" value="C:perinuclear region of cytoplasm"/>
    <property type="evidence" value="ECO:0007669"/>
    <property type="project" value="TreeGrafter"/>
</dbReference>
<keyword evidence="5" id="KW-1133">Transmembrane helix</keyword>
<dbReference type="EMBL" id="AHKC01008788">
    <property type="protein sequence ID" value="EKF37611.1"/>
    <property type="molecule type" value="Genomic_DNA"/>
</dbReference>
<dbReference type="GO" id="GO:0005634">
    <property type="term" value="C:nucleus"/>
    <property type="evidence" value="ECO:0007669"/>
    <property type="project" value="TreeGrafter"/>
</dbReference>
<dbReference type="GO" id="GO:0031267">
    <property type="term" value="F:small GTPase binding"/>
    <property type="evidence" value="ECO:0007669"/>
    <property type="project" value="TreeGrafter"/>
</dbReference>
<evidence type="ECO:0000256" key="3">
    <source>
        <dbReference type="ARBA" id="ARBA00022737"/>
    </source>
</evidence>
<dbReference type="Pfam" id="PF13516">
    <property type="entry name" value="LRR_6"/>
    <property type="match status" value="2"/>
</dbReference>
<feature type="non-terminal residue" evidence="6">
    <location>
        <position position="1"/>
    </location>
</feature>
<evidence type="ECO:0000256" key="5">
    <source>
        <dbReference type="SAM" id="Phobius"/>
    </source>
</evidence>
<keyword evidence="2" id="KW-0433">Leucine-rich repeat</keyword>
<evidence type="ECO:0000313" key="6">
    <source>
        <dbReference type="EMBL" id="EKF37611.1"/>
    </source>
</evidence>
<dbReference type="PANTHER" id="PTHR24113">
    <property type="entry name" value="RAN GTPASE-ACTIVATING PROTEIN 1"/>
    <property type="match status" value="1"/>
</dbReference>
<dbReference type="SMART" id="SM00368">
    <property type="entry name" value="LRR_RI"/>
    <property type="match status" value="2"/>
</dbReference>
<keyword evidence="5" id="KW-0812">Transmembrane</keyword>
<evidence type="ECO:0000256" key="2">
    <source>
        <dbReference type="ARBA" id="ARBA00022614"/>
    </source>
</evidence>
<keyword evidence="5" id="KW-0472">Membrane</keyword>
<feature type="transmembrane region" description="Helical" evidence="5">
    <location>
        <begin position="12"/>
        <end position="40"/>
    </location>
</feature>
<keyword evidence="4" id="KW-0175">Coiled coil</keyword>
<dbReference type="InterPro" id="IPR001611">
    <property type="entry name" value="Leu-rich_rpt"/>
</dbReference>
<comment type="caution">
    <text evidence="6">The sequence shown here is derived from an EMBL/GenBank/DDBJ whole genome shotgun (WGS) entry which is preliminary data.</text>
</comment>
<dbReference type="PANTHER" id="PTHR24113:SF12">
    <property type="entry name" value="RAN GTPASE-ACTIVATING PROTEIN 1"/>
    <property type="match status" value="1"/>
</dbReference>
<evidence type="ECO:0000313" key="7">
    <source>
        <dbReference type="Proteomes" id="UP000007350"/>
    </source>
</evidence>
<protein>
    <submittedName>
        <fullName evidence="6">Uncharacterized protein</fullName>
    </submittedName>
</protein>
<keyword evidence="3" id="KW-0677">Repeat</keyword>
<dbReference type="GO" id="GO:0006913">
    <property type="term" value="P:nucleocytoplasmic transport"/>
    <property type="evidence" value="ECO:0007669"/>
    <property type="project" value="TreeGrafter"/>
</dbReference>
<dbReference type="OrthoDB" id="120976at2759"/>
<dbReference type="Gene3D" id="3.80.10.10">
    <property type="entry name" value="Ribonuclease Inhibitor"/>
    <property type="match status" value="1"/>
</dbReference>
<organism evidence="6 7">
    <name type="scientific">Trypanosoma cruzi marinkellei</name>
    <dbReference type="NCBI Taxonomy" id="85056"/>
    <lineage>
        <taxon>Eukaryota</taxon>
        <taxon>Discoba</taxon>
        <taxon>Euglenozoa</taxon>
        <taxon>Kinetoplastea</taxon>
        <taxon>Metakinetoplastina</taxon>
        <taxon>Trypanosomatida</taxon>
        <taxon>Trypanosomatidae</taxon>
        <taxon>Trypanosoma</taxon>
        <taxon>Schizotrypanum</taxon>
    </lineage>
</organism>
<feature type="coiled-coil region" evidence="4">
    <location>
        <begin position="66"/>
        <end position="93"/>
    </location>
</feature>
<evidence type="ECO:0000256" key="4">
    <source>
        <dbReference type="SAM" id="Coils"/>
    </source>
</evidence>
<dbReference type="SUPFAM" id="SSF52047">
    <property type="entry name" value="RNI-like"/>
    <property type="match status" value="1"/>
</dbReference>
<dbReference type="InterPro" id="IPR032675">
    <property type="entry name" value="LRR_dom_sf"/>
</dbReference>
<evidence type="ECO:0000256" key="1">
    <source>
        <dbReference type="ARBA" id="ARBA00022468"/>
    </source>
</evidence>